<dbReference type="Gene3D" id="3.40.50.11600">
    <property type="match status" value="1"/>
</dbReference>
<evidence type="ECO:0000256" key="2">
    <source>
        <dbReference type="ARBA" id="ARBA00022723"/>
    </source>
</evidence>
<dbReference type="SUPFAM" id="SSF51717">
    <property type="entry name" value="Dihydropteroate synthetase-like"/>
    <property type="match status" value="1"/>
</dbReference>
<evidence type="ECO:0000256" key="3">
    <source>
        <dbReference type="ARBA" id="ARBA00023004"/>
    </source>
</evidence>
<dbReference type="Pfam" id="PF03599">
    <property type="entry name" value="CdhD"/>
    <property type="match status" value="1"/>
</dbReference>
<dbReference type="RefSeq" id="WP_162459012.1">
    <property type="nucleotide sequence ID" value="NZ_AP021879.1"/>
</dbReference>
<dbReference type="Pfam" id="PF04060">
    <property type="entry name" value="FeS"/>
    <property type="match status" value="1"/>
</dbReference>
<dbReference type="Proteomes" id="UP000422108">
    <property type="component" value="Chromosome"/>
</dbReference>
<dbReference type="InterPro" id="IPR011005">
    <property type="entry name" value="Dihydropteroate_synth-like_sf"/>
</dbReference>
<evidence type="ECO:0000256" key="4">
    <source>
        <dbReference type="ARBA" id="ARBA00023014"/>
    </source>
</evidence>
<sequence length="463" mass="50746">MALSGMEIFKLLPKTNCRECGMATCIAFAMSLAADKIELEACPYVSDEAKAKLAQAEAPPIKLVTIGSGDQALKIGGESVMFRHDKRFNNPTGLAICISDTASEADLDARLKRFQRVRYCRMGCELRAELVAIKNELQDARKFAHTVETVRKGSDARIILMSDDPEIMAAGLKACAGSKPLICSATSANAESMIELAAAHDCPLVAKAQGLEELTALSSRLADAGVQEIVLDTGARTVREALADQVHIRRAAIHQAVESLSYPTITFPCEMTNDLSMETLIAAMFIAKYAGIVVLSDFQAESIFPLLLERMELFSDPQDPLMTPEGVYEIGAPDRHAPVLLASSWALTYYNLTLAAEVSRTPIFLCFQEISEPDVMCWCHHCLRSTQKGKFDAPSTIRFIKDCKLEERVDHRKLVISARNAQFSAELESALPEWEIIVGPGEASQLTGFLPELAEELRKEKSV</sequence>
<protein>
    <submittedName>
        <fullName evidence="6">Corrinoid/iron-sulfur protein large subunit</fullName>
    </submittedName>
</protein>
<accession>A0A5K8ADA5</accession>
<dbReference type="Gene3D" id="3.20.20.20">
    <property type="entry name" value="Dihydropteroate synthase-like"/>
    <property type="match status" value="1"/>
</dbReference>
<evidence type="ECO:0000256" key="1">
    <source>
        <dbReference type="ARBA" id="ARBA00022485"/>
    </source>
</evidence>
<dbReference type="AlphaFoldDB" id="A0A5K8ADA5"/>
<dbReference type="GO" id="GO:0046872">
    <property type="term" value="F:metal ion binding"/>
    <property type="evidence" value="ECO:0007669"/>
    <property type="project" value="UniProtKB-KW"/>
</dbReference>
<dbReference type="InterPro" id="IPR051069">
    <property type="entry name" value="ACDS_complex_subunit"/>
</dbReference>
<evidence type="ECO:0000313" key="7">
    <source>
        <dbReference type="Proteomes" id="UP000422108"/>
    </source>
</evidence>
<organism evidence="6 7">
    <name type="scientific">Desulfosarcina ovata subsp. ovata</name>
    <dbReference type="NCBI Taxonomy" id="2752305"/>
    <lineage>
        <taxon>Bacteria</taxon>
        <taxon>Pseudomonadati</taxon>
        <taxon>Thermodesulfobacteriota</taxon>
        <taxon>Desulfobacteria</taxon>
        <taxon>Desulfobacterales</taxon>
        <taxon>Desulfosarcinaceae</taxon>
        <taxon>Desulfosarcina</taxon>
    </lineage>
</organism>
<dbReference type="PANTHER" id="PTHR36214:SF3">
    <property type="entry name" value="ACETYL-COA DECARBONYLASE_SYNTHASE COMPLEX SUBUNIT GAMMA"/>
    <property type="match status" value="1"/>
</dbReference>
<evidence type="ECO:0000259" key="5">
    <source>
        <dbReference type="PROSITE" id="PS51656"/>
    </source>
</evidence>
<evidence type="ECO:0000313" key="6">
    <source>
        <dbReference type="EMBL" id="BBO90615.1"/>
    </source>
</evidence>
<gene>
    <name evidence="6" type="ORF">DSCOOX_37950</name>
</gene>
<keyword evidence="2" id="KW-0479">Metal-binding</keyword>
<proteinExistence type="predicted"/>
<dbReference type="GO" id="GO:0051539">
    <property type="term" value="F:4 iron, 4 sulfur cluster binding"/>
    <property type="evidence" value="ECO:0007669"/>
    <property type="project" value="UniProtKB-KW"/>
</dbReference>
<keyword evidence="7" id="KW-1185">Reference proteome</keyword>
<dbReference type="PANTHER" id="PTHR36214">
    <property type="match status" value="1"/>
</dbReference>
<name>A0A5K8ADA5_9BACT</name>
<keyword evidence="4" id="KW-0411">Iron-sulfur</keyword>
<dbReference type="EMBL" id="AP021879">
    <property type="protein sequence ID" value="BBO90615.1"/>
    <property type="molecule type" value="Genomic_DNA"/>
</dbReference>
<feature type="domain" description="4Fe-4S" evidence="5">
    <location>
        <begin position="1"/>
        <end position="59"/>
    </location>
</feature>
<dbReference type="InterPro" id="IPR007202">
    <property type="entry name" value="4Fe-4S_dom"/>
</dbReference>
<dbReference type="NCBIfam" id="NF003195">
    <property type="entry name" value="PRK04165.1"/>
    <property type="match status" value="1"/>
</dbReference>
<dbReference type="PROSITE" id="PS51656">
    <property type="entry name" value="4FE4S"/>
    <property type="match status" value="1"/>
</dbReference>
<reference evidence="6 7" key="1">
    <citation type="submission" date="2019-11" db="EMBL/GenBank/DDBJ databases">
        <title>Comparative genomics of hydrocarbon-degrading Desulfosarcina strains.</title>
        <authorList>
            <person name="Watanabe M."/>
            <person name="Kojima H."/>
            <person name="Fukui M."/>
        </authorList>
    </citation>
    <scope>NUCLEOTIDE SEQUENCE [LARGE SCALE GENOMIC DNA]</scope>
    <source>
        <strain evidence="7">oXyS1</strain>
    </source>
</reference>
<keyword evidence="1" id="KW-0004">4Fe-4S</keyword>
<keyword evidence="3" id="KW-0408">Iron</keyword>
<dbReference type="InterPro" id="IPR016041">
    <property type="entry name" value="Ac-CoA_synth_d_su_TIM-brl"/>
</dbReference>